<feature type="non-terminal residue" evidence="3">
    <location>
        <position position="159"/>
    </location>
</feature>
<gene>
    <name evidence="3" type="ORF">A4X03_0g9838</name>
</gene>
<keyword evidence="2" id="KW-0812">Transmembrane</keyword>
<comment type="caution">
    <text evidence="3">The sequence shown here is derived from an EMBL/GenBank/DDBJ whole genome shotgun (WGS) entry which is preliminary data.</text>
</comment>
<dbReference type="EMBL" id="LWDD02004399">
    <property type="protein sequence ID" value="KAE8235280.1"/>
    <property type="molecule type" value="Genomic_DNA"/>
</dbReference>
<keyword evidence="2" id="KW-1133">Transmembrane helix</keyword>
<feature type="transmembrane region" description="Helical" evidence="2">
    <location>
        <begin position="6"/>
        <end position="36"/>
    </location>
</feature>
<dbReference type="AlphaFoldDB" id="A0A8T8S912"/>
<dbReference type="Proteomes" id="UP000077671">
    <property type="component" value="Unassembled WGS sequence"/>
</dbReference>
<protein>
    <submittedName>
        <fullName evidence="3">Uncharacterized protein</fullName>
    </submittedName>
</protein>
<feature type="region of interest" description="Disordered" evidence="1">
    <location>
        <begin position="80"/>
        <end position="107"/>
    </location>
</feature>
<accession>A0A8T8S912</accession>
<proteinExistence type="predicted"/>
<organism evidence="3 4">
    <name type="scientific">Tilletia caries</name>
    <name type="common">wheat bunt fungus</name>
    <dbReference type="NCBI Taxonomy" id="13290"/>
    <lineage>
        <taxon>Eukaryota</taxon>
        <taxon>Fungi</taxon>
        <taxon>Dikarya</taxon>
        <taxon>Basidiomycota</taxon>
        <taxon>Ustilaginomycotina</taxon>
        <taxon>Exobasidiomycetes</taxon>
        <taxon>Tilletiales</taxon>
        <taxon>Tilletiaceae</taxon>
        <taxon>Tilletia</taxon>
    </lineage>
</organism>
<feature type="compositionally biased region" description="Low complexity" evidence="1">
    <location>
        <begin position="85"/>
        <end position="107"/>
    </location>
</feature>
<evidence type="ECO:0000256" key="1">
    <source>
        <dbReference type="SAM" id="MobiDB-lite"/>
    </source>
</evidence>
<keyword evidence="2" id="KW-0472">Membrane</keyword>
<reference evidence="3" key="1">
    <citation type="submission" date="2016-04" db="EMBL/GenBank/DDBJ databases">
        <authorList>
            <person name="Nguyen H.D."/>
            <person name="Kesanakurti P."/>
            <person name="Cullis J."/>
            <person name="Levesque C.A."/>
            <person name="Hambleton S."/>
        </authorList>
    </citation>
    <scope>NUCLEOTIDE SEQUENCE</scope>
    <source>
        <strain evidence="3">DAOMC 238032</strain>
    </source>
</reference>
<evidence type="ECO:0000313" key="4">
    <source>
        <dbReference type="Proteomes" id="UP000077671"/>
    </source>
</evidence>
<evidence type="ECO:0000256" key="2">
    <source>
        <dbReference type="SAM" id="Phobius"/>
    </source>
</evidence>
<evidence type="ECO:0000313" key="3">
    <source>
        <dbReference type="EMBL" id="KAE8235280.1"/>
    </source>
</evidence>
<sequence length="159" mass="16416">MCAVTIITTLVIVVTIVTTIVIVTVVIVTVIVVTGINPPFAEVIIKQVLALSTPFPTLAKVIVVKIVTVPWFHIFPPPVSASCESPPSTSPSLASPSPSDPAASPGPKYSPFDRVGGRLFTGIGHPHVVGESIVANLPVSTSNGPALSDTLQQTSGCWA</sequence>
<name>A0A8T8S912_9BASI</name>
<reference evidence="3" key="2">
    <citation type="journal article" date="2019" name="IMA Fungus">
        <title>Genome sequencing and comparison of five Tilletia species to identify candidate genes for the detection of regulated species infecting wheat.</title>
        <authorList>
            <person name="Nguyen H.D.T."/>
            <person name="Sultana T."/>
            <person name="Kesanakurti P."/>
            <person name="Hambleton S."/>
        </authorList>
    </citation>
    <scope>NUCLEOTIDE SEQUENCE</scope>
    <source>
        <strain evidence="3">DAOMC 238032</strain>
    </source>
</reference>